<evidence type="ECO:0008006" key="3">
    <source>
        <dbReference type="Google" id="ProtNLM"/>
    </source>
</evidence>
<dbReference type="AlphaFoldDB" id="A0A0L8AGS8"/>
<proteinExistence type="predicted"/>
<comment type="caution">
    <text evidence="1">The sequence shown here is derived from an EMBL/GenBank/DDBJ whole genome shotgun (WGS) entry which is preliminary data.</text>
</comment>
<sequence length="362" mass="41543">MAKQITNSVNSGVQANVGMDFQIHCTIFLFLENFKSLHGQRYFITIEHLEDIVFGYLDSNEELTKVETYQAKKATSAWKISDLYEILQKITEASQSILDDSHPKANGFFQENYFATNNTIDLKTKVKTTSYREIINEANSNVHYPSLDQNIKTKIEQGNSTISFTTDNLKNLATLNFKYIDLSRTSKSQKELLHGKFQTVFKDKITDHMAALDTFILCLDKLDSTFNQGNTANLSDLSKRVESHEIEKLLALLTTKKLAYDFWRDKSDELCKELKISLLDRSSFELNYQNSFDLFKDLNSREHQKVFKFLKSNISILGNHTSDIDCISEFIKEFNKKKSTTLSSTQLKATISAAYIEIKNTL</sequence>
<dbReference type="Proteomes" id="UP000036908">
    <property type="component" value="Unassembled WGS sequence"/>
</dbReference>
<dbReference type="EMBL" id="JSVA01000022">
    <property type="protein sequence ID" value="KOF01578.1"/>
    <property type="molecule type" value="Genomic_DNA"/>
</dbReference>
<evidence type="ECO:0000313" key="2">
    <source>
        <dbReference type="Proteomes" id="UP000036908"/>
    </source>
</evidence>
<protein>
    <recommendedName>
        <fullName evidence="3">CD-NTase associated protein 4-like DNA endonuclease domain-containing protein</fullName>
    </recommendedName>
</protein>
<dbReference type="OrthoDB" id="982578at2"/>
<accession>A0A0L8AGS8</accession>
<name>A0A0L8AGS8_9BACT</name>
<evidence type="ECO:0000313" key="1">
    <source>
        <dbReference type="EMBL" id="KOF01578.1"/>
    </source>
</evidence>
<gene>
    <name evidence="1" type="ORF">OB69_17095</name>
</gene>
<dbReference type="PATRIC" id="fig|1566026.4.peg.1859"/>
<keyword evidence="2" id="KW-1185">Reference proteome</keyword>
<dbReference type="RefSeq" id="WP_053224971.1">
    <property type="nucleotide sequence ID" value="NZ_JSVA01000022.1"/>
</dbReference>
<reference evidence="2" key="1">
    <citation type="submission" date="2014-11" db="EMBL/GenBank/DDBJ databases">
        <title>Genome sequencing of Roseivirga sp. D-25.</title>
        <authorList>
            <person name="Selvaratnam C."/>
            <person name="Thevarajoo S."/>
            <person name="Goh K.M."/>
            <person name="Eee R."/>
            <person name="Chan K.-G."/>
            <person name="Chong C.S."/>
        </authorList>
    </citation>
    <scope>NUCLEOTIDE SEQUENCE [LARGE SCALE GENOMIC DNA]</scope>
    <source>
        <strain evidence="2">D-25</strain>
    </source>
</reference>
<organism evidence="1 2">
    <name type="scientific">Roseivirga seohaensis subsp. aquiponti</name>
    <dbReference type="NCBI Taxonomy" id="1566026"/>
    <lineage>
        <taxon>Bacteria</taxon>
        <taxon>Pseudomonadati</taxon>
        <taxon>Bacteroidota</taxon>
        <taxon>Cytophagia</taxon>
        <taxon>Cytophagales</taxon>
        <taxon>Roseivirgaceae</taxon>
        <taxon>Roseivirga</taxon>
    </lineage>
</organism>